<keyword evidence="7" id="KW-0418">Kinase</keyword>
<dbReference type="CDD" id="cd16922">
    <property type="entry name" value="HATPase_EvgS-ArcB-TorS-like"/>
    <property type="match status" value="1"/>
</dbReference>
<evidence type="ECO:0000259" key="12">
    <source>
        <dbReference type="PROSITE" id="PS50109"/>
    </source>
</evidence>
<dbReference type="PANTHER" id="PTHR43047:SF72">
    <property type="entry name" value="OSMOSENSING HISTIDINE PROTEIN KINASE SLN1"/>
    <property type="match status" value="1"/>
</dbReference>
<evidence type="ECO:0000256" key="5">
    <source>
        <dbReference type="ARBA" id="ARBA00022679"/>
    </source>
</evidence>
<keyword evidence="6 11" id="KW-0812">Transmembrane</keyword>
<dbReference type="Pfam" id="PF02518">
    <property type="entry name" value="HATPase_c"/>
    <property type="match status" value="1"/>
</dbReference>
<dbReference type="Pfam" id="PF12860">
    <property type="entry name" value="PAS_7"/>
    <property type="match status" value="1"/>
</dbReference>
<keyword evidence="4" id="KW-0597">Phosphoprotein</keyword>
<evidence type="ECO:0000256" key="6">
    <source>
        <dbReference type="ARBA" id="ARBA00022692"/>
    </source>
</evidence>
<dbReference type="GO" id="GO:0000155">
    <property type="term" value="F:phosphorelay sensor kinase activity"/>
    <property type="evidence" value="ECO:0007669"/>
    <property type="project" value="InterPro"/>
</dbReference>
<dbReference type="SUPFAM" id="SSF47384">
    <property type="entry name" value="Homodimeric domain of signal transducing histidine kinase"/>
    <property type="match status" value="1"/>
</dbReference>
<dbReference type="FunFam" id="3.30.565.10:FF:000010">
    <property type="entry name" value="Sensor histidine kinase RcsC"/>
    <property type="match status" value="1"/>
</dbReference>
<dbReference type="PROSITE" id="PS50109">
    <property type="entry name" value="HIS_KIN"/>
    <property type="match status" value="1"/>
</dbReference>
<proteinExistence type="predicted"/>
<evidence type="ECO:0000256" key="4">
    <source>
        <dbReference type="ARBA" id="ARBA00022553"/>
    </source>
</evidence>
<dbReference type="STRING" id="195913.SAMN04488004_1476"/>
<accession>A0A1I4JWL9</accession>
<dbReference type="InterPro" id="IPR003661">
    <property type="entry name" value="HisK_dim/P_dom"/>
</dbReference>
<evidence type="ECO:0000256" key="11">
    <source>
        <dbReference type="SAM" id="Phobius"/>
    </source>
</evidence>
<evidence type="ECO:0000313" key="15">
    <source>
        <dbReference type="Proteomes" id="UP000199550"/>
    </source>
</evidence>
<dbReference type="SMART" id="SM00387">
    <property type="entry name" value="HATPase_c"/>
    <property type="match status" value="1"/>
</dbReference>
<dbReference type="InterPro" id="IPR005467">
    <property type="entry name" value="His_kinase_dom"/>
</dbReference>
<sequence length="731" mass="80260">MMAKQMPQPHPNVSSIETELPEVGPEEMNQLNEAQTAGRRAMVVRLLESAKGVLWAKLFLIAAALVVITFPLLGLTAMNRSDAIYLASERNQLEKYLYQATNQIRLSFFEAELVAGKIEGLLTASGETPDLLIQKDVEALLASNPNVLAVALAPDLTVTQTFPLSANQGTVGLKYWEVHRQLPGVARAYRQGSPVVVGPISLVQGGIGYILRYPVFLPQDGLSAERFWGIISVVIKADGLINNNTATFDQGEELVFTLYEVRQRAMTSESEIDGHWQGSEVPISVEFPMAGAKWRASAAPIGGWPKRSPQGYVILTTSILLAMGAAASLLIVHSVSEKHAKHHALLQESISCMNEGFAAFDQNNCLVMANHKFREYYPNIVDKLVPGVPFAVLVRAGVQRSQFPEAIGNEKEWVASRISAFMNPQGSFIHQISDGRWVKVTEAKTPYGYTVGIRTDVTAEKRAMDAAEAADLEKTNFISNVSHELRTPLTVIVGRASFFQHQDKLPAAARLDNLLQGSADISDEVKNAVEAYKGYVADQGSKIVHASKHMLRLVEDLLDWTTAERGTMHIQKEIVSLADLTDAVAEELRPLAQAKDLDFRYSSNVQVNIFGDQARLRQILYNLMSNSIKFTEHGHVELGVVERPDEVVISISDTGCGIPEAYLDRIFERFQQVDASVTRQKGGFGLGLAIAKQLAELHDGELTVTSRVGIGSCFQLKLPVISEKPLHPEMA</sequence>
<dbReference type="OrthoDB" id="9764438at2"/>
<dbReference type="SMART" id="SM01079">
    <property type="entry name" value="CHASE"/>
    <property type="match status" value="1"/>
</dbReference>
<dbReference type="Gene3D" id="1.10.287.130">
    <property type="match status" value="1"/>
</dbReference>
<keyword evidence="15" id="KW-1185">Reference proteome</keyword>
<dbReference type="EMBL" id="FOTF01000047">
    <property type="protein sequence ID" value="SFL70496.1"/>
    <property type="molecule type" value="Genomic_DNA"/>
</dbReference>
<dbReference type="SMART" id="SM00388">
    <property type="entry name" value="HisKA"/>
    <property type="match status" value="1"/>
</dbReference>
<dbReference type="InterPro" id="IPR006189">
    <property type="entry name" value="CHASE_dom"/>
</dbReference>
<dbReference type="InterPro" id="IPR003594">
    <property type="entry name" value="HATPase_dom"/>
</dbReference>
<keyword evidence="8 11" id="KW-1133">Transmembrane helix</keyword>
<dbReference type="InterPro" id="IPR004358">
    <property type="entry name" value="Sig_transdc_His_kin-like_C"/>
</dbReference>
<feature type="transmembrane region" description="Helical" evidence="11">
    <location>
        <begin position="54"/>
        <end position="75"/>
    </location>
</feature>
<dbReference type="SUPFAM" id="SSF55874">
    <property type="entry name" value="ATPase domain of HSP90 chaperone/DNA topoisomerase II/histidine kinase"/>
    <property type="match status" value="1"/>
</dbReference>
<feature type="domain" description="Histidine kinase" evidence="12">
    <location>
        <begin position="480"/>
        <end position="722"/>
    </location>
</feature>
<dbReference type="InterPro" id="IPR036097">
    <property type="entry name" value="HisK_dim/P_sf"/>
</dbReference>
<dbReference type="CDD" id="cd00082">
    <property type="entry name" value="HisKA"/>
    <property type="match status" value="1"/>
</dbReference>
<evidence type="ECO:0000313" key="14">
    <source>
        <dbReference type="EMBL" id="SFL70496.1"/>
    </source>
</evidence>
<evidence type="ECO:0000256" key="8">
    <source>
        <dbReference type="ARBA" id="ARBA00022989"/>
    </source>
</evidence>
<dbReference type="PROSITE" id="PS50839">
    <property type="entry name" value="CHASE"/>
    <property type="match status" value="1"/>
</dbReference>
<dbReference type="PRINTS" id="PR00344">
    <property type="entry name" value="BCTRLSENSOR"/>
</dbReference>
<evidence type="ECO:0000259" key="13">
    <source>
        <dbReference type="PROSITE" id="PS50839"/>
    </source>
</evidence>
<reference evidence="14 15" key="1">
    <citation type="submission" date="2016-10" db="EMBL/GenBank/DDBJ databases">
        <authorList>
            <person name="de Groot N.N."/>
        </authorList>
    </citation>
    <scope>NUCLEOTIDE SEQUENCE [LARGE SCALE GENOMIC DNA]</scope>
    <source>
        <strain evidence="14 15">DSM 16199</strain>
    </source>
</reference>
<name>A0A1I4JWL9_9RHOB</name>
<evidence type="ECO:0000256" key="2">
    <source>
        <dbReference type="ARBA" id="ARBA00004370"/>
    </source>
</evidence>
<dbReference type="EC" id="2.7.13.3" evidence="3"/>
<comment type="catalytic activity">
    <reaction evidence="1">
        <text>ATP + protein L-histidine = ADP + protein N-phospho-L-histidine.</text>
        <dbReference type="EC" id="2.7.13.3"/>
    </reaction>
</comment>
<dbReference type="GO" id="GO:0009927">
    <property type="term" value="F:histidine phosphotransfer kinase activity"/>
    <property type="evidence" value="ECO:0007669"/>
    <property type="project" value="TreeGrafter"/>
</dbReference>
<evidence type="ECO:0000256" key="1">
    <source>
        <dbReference type="ARBA" id="ARBA00000085"/>
    </source>
</evidence>
<feature type="domain" description="CHASE" evidence="13">
    <location>
        <begin position="154"/>
        <end position="243"/>
    </location>
</feature>
<evidence type="ECO:0000256" key="7">
    <source>
        <dbReference type="ARBA" id="ARBA00022777"/>
    </source>
</evidence>
<keyword evidence="9" id="KW-0902">Two-component regulatory system</keyword>
<dbReference type="PANTHER" id="PTHR43047">
    <property type="entry name" value="TWO-COMPONENT HISTIDINE PROTEIN KINASE"/>
    <property type="match status" value="1"/>
</dbReference>
<dbReference type="InterPro" id="IPR042240">
    <property type="entry name" value="CHASE_sf"/>
</dbReference>
<organism evidence="14 15">
    <name type="scientific">Loktanella salsilacus</name>
    <dbReference type="NCBI Taxonomy" id="195913"/>
    <lineage>
        <taxon>Bacteria</taxon>
        <taxon>Pseudomonadati</taxon>
        <taxon>Pseudomonadota</taxon>
        <taxon>Alphaproteobacteria</taxon>
        <taxon>Rhodobacterales</taxon>
        <taxon>Roseobacteraceae</taxon>
        <taxon>Loktanella</taxon>
    </lineage>
</organism>
<evidence type="ECO:0000256" key="9">
    <source>
        <dbReference type="ARBA" id="ARBA00023012"/>
    </source>
</evidence>
<comment type="subcellular location">
    <subcellularLocation>
        <location evidence="2">Membrane</location>
    </subcellularLocation>
</comment>
<dbReference type="AlphaFoldDB" id="A0A1I4JWL9"/>
<keyword evidence="5" id="KW-0808">Transferase</keyword>
<evidence type="ECO:0000256" key="10">
    <source>
        <dbReference type="ARBA" id="ARBA00023136"/>
    </source>
</evidence>
<dbReference type="Gene3D" id="3.30.450.350">
    <property type="entry name" value="CHASE domain"/>
    <property type="match status" value="1"/>
</dbReference>
<dbReference type="Gene3D" id="3.30.565.10">
    <property type="entry name" value="Histidine kinase-like ATPase, C-terminal domain"/>
    <property type="match status" value="1"/>
</dbReference>
<gene>
    <name evidence="14" type="ORF">SAMN04488004_1476</name>
</gene>
<dbReference type="GO" id="GO:0005886">
    <property type="term" value="C:plasma membrane"/>
    <property type="evidence" value="ECO:0007669"/>
    <property type="project" value="TreeGrafter"/>
</dbReference>
<dbReference type="Pfam" id="PF00512">
    <property type="entry name" value="HisKA"/>
    <property type="match status" value="1"/>
</dbReference>
<dbReference type="Pfam" id="PF03924">
    <property type="entry name" value="CHASE"/>
    <property type="match status" value="1"/>
</dbReference>
<protein>
    <recommendedName>
        <fullName evidence="3">histidine kinase</fullName>
        <ecNumber evidence="3">2.7.13.3</ecNumber>
    </recommendedName>
</protein>
<evidence type="ECO:0000256" key="3">
    <source>
        <dbReference type="ARBA" id="ARBA00012438"/>
    </source>
</evidence>
<keyword evidence="10 11" id="KW-0472">Membrane</keyword>
<dbReference type="Proteomes" id="UP000199550">
    <property type="component" value="Unassembled WGS sequence"/>
</dbReference>
<dbReference type="InterPro" id="IPR036890">
    <property type="entry name" value="HATPase_C_sf"/>
</dbReference>